<dbReference type="GO" id="GO:0031418">
    <property type="term" value="F:L-ascorbic acid binding"/>
    <property type="evidence" value="ECO:0007669"/>
    <property type="project" value="InterPro"/>
</dbReference>
<protein>
    <submittedName>
        <fullName evidence="10">Prolyl 4-hydroxylase</fullName>
    </submittedName>
</protein>
<keyword evidence="3" id="KW-0479">Metal-binding</keyword>
<dbReference type="InterPro" id="IPR045054">
    <property type="entry name" value="P4HA-like"/>
</dbReference>
<dbReference type="GO" id="GO:0005506">
    <property type="term" value="F:iron ion binding"/>
    <property type="evidence" value="ECO:0007669"/>
    <property type="project" value="InterPro"/>
</dbReference>
<evidence type="ECO:0000256" key="8">
    <source>
        <dbReference type="SAM" id="Phobius"/>
    </source>
</evidence>
<evidence type="ECO:0000256" key="6">
    <source>
        <dbReference type="ARBA" id="ARBA00023004"/>
    </source>
</evidence>
<dbReference type="Proteomes" id="UP001472866">
    <property type="component" value="Chromosome 04"/>
</dbReference>
<keyword evidence="8" id="KW-1133">Transmembrane helix</keyword>
<dbReference type="InterPro" id="IPR044862">
    <property type="entry name" value="Pro_4_hyd_alph_FE2OG_OXY"/>
</dbReference>
<dbReference type="EMBL" id="CP151504">
    <property type="protein sequence ID" value="WZN61718.1"/>
    <property type="molecule type" value="Genomic_DNA"/>
</dbReference>
<dbReference type="InterPro" id="IPR005123">
    <property type="entry name" value="Oxoglu/Fe-dep_dioxygenase_dom"/>
</dbReference>
<feature type="domain" description="Fe2OG dioxygenase" evidence="9">
    <location>
        <begin position="146"/>
        <end position="293"/>
    </location>
</feature>
<evidence type="ECO:0000256" key="5">
    <source>
        <dbReference type="ARBA" id="ARBA00023002"/>
    </source>
</evidence>
<keyword evidence="8" id="KW-0812">Transmembrane</keyword>
<dbReference type="GO" id="GO:0004656">
    <property type="term" value="F:procollagen-proline 4-dioxygenase activity"/>
    <property type="evidence" value="ECO:0007669"/>
    <property type="project" value="UniProtKB-EC"/>
</dbReference>
<keyword evidence="5" id="KW-0560">Oxidoreductase</keyword>
<dbReference type="PANTHER" id="PTHR10869">
    <property type="entry name" value="PROLYL 4-HYDROXYLASE ALPHA SUBUNIT"/>
    <property type="match status" value="1"/>
</dbReference>
<dbReference type="AlphaFoldDB" id="A0AAX4P6J1"/>
<evidence type="ECO:0000313" key="10">
    <source>
        <dbReference type="EMBL" id="WZN61718.1"/>
    </source>
</evidence>
<evidence type="ECO:0000256" key="7">
    <source>
        <dbReference type="ARBA" id="ARBA00049169"/>
    </source>
</evidence>
<evidence type="ECO:0000313" key="11">
    <source>
        <dbReference type="Proteomes" id="UP001472866"/>
    </source>
</evidence>
<evidence type="ECO:0000256" key="1">
    <source>
        <dbReference type="ARBA" id="ARBA00001961"/>
    </source>
</evidence>
<feature type="transmembrane region" description="Helical" evidence="8">
    <location>
        <begin position="12"/>
        <end position="28"/>
    </location>
</feature>
<name>A0AAX4P6J1_9CHLO</name>
<dbReference type="Pfam" id="PF13640">
    <property type="entry name" value="2OG-FeII_Oxy_3"/>
    <property type="match status" value="1"/>
</dbReference>
<sequence length="342" mass="39707">MVTREEARQRVKRLLWLGLGLYAVYWLLPKETYPAELRNANFVVPEVTYSLEDPGEGSNETWIEVVSWSPRAFVVHNWITDEEASHIVEEGTKTLERSQVVDRKTGEFKDSKVRTSSGTFLPRYGTRELANLQERSALLLGYPVFNGEPTQVLRYSPREQYRPHYDWLSYLEPGETQRAVTILSYLSEVEEGGETNFPYGKLHRDFTEAHRAEGRATAPPFRETKCVAQSAPMSVGKTMRRPSKWNSVRPKKNSALVFWDLDPACVYKEVAALHEGCPVISGEKWSTTIWSRTQPIYVTRESMQNYQQKMQEFLPESVSLGDHVVNWGFTRLKWFQWRPKRY</sequence>
<dbReference type="PROSITE" id="PS51471">
    <property type="entry name" value="FE2OG_OXY"/>
    <property type="match status" value="1"/>
</dbReference>
<dbReference type="Gene3D" id="2.60.120.620">
    <property type="entry name" value="q2cbj1_9rhob like domain"/>
    <property type="match status" value="1"/>
</dbReference>
<evidence type="ECO:0000259" key="9">
    <source>
        <dbReference type="PROSITE" id="PS51471"/>
    </source>
</evidence>
<evidence type="ECO:0000256" key="4">
    <source>
        <dbReference type="ARBA" id="ARBA00022964"/>
    </source>
</evidence>
<accession>A0AAX4P6J1</accession>
<dbReference type="PANTHER" id="PTHR10869:SF246">
    <property type="entry name" value="TRANSMEMBRANE PROLYL 4-HYDROXYLASE"/>
    <property type="match status" value="1"/>
</dbReference>
<comment type="catalytic activity">
    <reaction evidence="7">
        <text>L-prolyl-[collagen] + 2-oxoglutarate + O2 = trans-4-hydroxy-L-prolyl-[collagen] + succinate + CO2</text>
        <dbReference type="Rhea" id="RHEA:18945"/>
        <dbReference type="Rhea" id="RHEA-COMP:11676"/>
        <dbReference type="Rhea" id="RHEA-COMP:11680"/>
        <dbReference type="ChEBI" id="CHEBI:15379"/>
        <dbReference type="ChEBI" id="CHEBI:16526"/>
        <dbReference type="ChEBI" id="CHEBI:16810"/>
        <dbReference type="ChEBI" id="CHEBI:30031"/>
        <dbReference type="ChEBI" id="CHEBI:50342"/>
        <dbReference type="ChEBI" id="CHEBI:61965"/>
        <dbReference type="EC" id="1.14.11.2"/>
    </reaction>
</comment>
<evidence type="ECO:0000256" key="2">
    <source>
        <dbReference type="ARBA" id="ARBA00004648"/>
    </source>
</evidence>
<comment type="subcellular location">
    <subcellularLocation>
        <location evidence="2">Endoplasmic reticulum membrane</location>
        <topology evidence="2">Single-pass type II membrane protein</topology>
    </subcellularLocation>
</comment>
<dbReference type="InterPro" id="IPR006620">
    <property type="entry name" value="Pro_4_hyd_alph"/>
</dbReference>
<dbReference type="SMART" id="SM00702">
    <property type="entry name" value="P4Hc"/>
    <property type="match status" value="1"/>
</dbReference>
<keyword evidence="6" id="KW-0408">Iron</keyword>
<organism evidence="10 11">
    <name type="scientific">Chloropicon roscoffensis</name>
    <dbReference type="NCBI Taxonomy" id="1461544"/>
    <lineage>
        <taxon>Eukaryota</taxon>
        <taxon>Viridiplantae</taxon>
        <taxon>Chlorophyta</taxon>
        <taxon>Chloropicophyceae</taxon>
        <taxon>Chloropicales</taxon>
        <taxon>Chloropicaceae</taxon>
        <taxon>Chloropicon</taxon>
    </lineage>
</organism>
<reference evidence="10 11" key="1">
    <citation type="submission" date="2024-03" db="EMBL/GenBank/DDBJ databases">
        <title>Complete genome sequence of the green alga Chloropicon roscoffensis RCC1871.</title>
        <authorList>
            <person name="Lemieux C."/>
            <person name="Pombert J.-F."/>
            <person name="Otis C."/>
            <person name="Turmel M."/>
        </authorList>
    </citation>
    <scope>NUCLEOTIDE SEQUENCE [LARGE SCALE GENOMIC DNA]</scope>
    <source>
        <strain evidence="10 11">RCC1871</strain>
    </source>
</reference>
<comment type="cofactor">
    <cofactor evidence="1">
        <name>L-ascorbate</name>
        <dbReference type="ChEBI" id="CHEBI:38290"/>
    </cofactor>
</comment>
<evidence type="ECO:0000256" key="3">
    <source>
        <dbReference type="ARBA" id="ARBA00022723"/>
    </source>
</evidence>
<gene>
    <name evidence="10" type="ORF">HKI87_04g32530</name>
</gene>
<keyword evidence="4" id="KW-0223">Dioxygenase</keyword>
<keyword evidence="8" id="KW-0472">Membrane</keyword>
<proteinExistence type="predicted"/>
<dbReference type="GO" id="GO:0005789">
    <property type="term" value="C:endoplasmic reticulum membrane"/>
    <property type="evidence" value="ECO:0007669"/>
    <property type="project" value="UniProtKB-SubCell"/>
</dbReference>
<keyword evidence="11" id="KW-1185">Reference proteome</keyword>